<proteinExistence type="predicted"/>
<comment type="caution">
    <text evidence="2">The sequence shown here is derived from an EMBL/GenBank/DDBJ whole genome shotgun (WGS) entry which is preliminary data.</text>
</comment>
<dbReference type="Proteomes" id="UP000277766">
    <property type="component" value="Unassembled WGS sequence"/>
</dbReference>
<evidence type="ECO:0000256" key="1">
    <source>
        <dbReference type="SAM" id="MobiDB-lite"/>
    </source>
</evidence>
<dbReference type="InterPro" id="IPR018777">
    <property type="entry name" value="Replication_initiator_prot_A"/>
</dbReference>
<evidence type="ECO:0000313" key="3">
    <source>
        <dbReference type="Proteomes" id="UP000277766"/>
    </source>
</evidence>
<reference evidence="2 3" key="1">
    <citation type="submission" date="2018-12" db="EMBL/GenBank/DDBJ databases">
        <title>Deinococcus radiophilus ATCC 27603 genome sequencing and assembly.</title>
        <authorList>
            <person name="Maclea K.S."/>
            <person name="Maynard C.R."/>
        </authorList>
    </citation>
    <scope>NUCLEOTIDE SEQUENCE [LARGE SCALE GENOMIC DNA]</scope>
    <source>
        <strain evidence="2 3">ATCC 27603</strain>
    </source>
</reference>
<name>A0A3S0L184_9DEIO</name>
<feature type="compositionally biased region" description="Basic and acidic residues" evidence="1">
    <location>
        <begin position="347"/>
        <end position="371"/>
    </location>
</feature>
<keyword evidence="3" id="KW-1185">Reference proteome</keyword>
<gene>
    <name evidence="2" type="ORF">EJ104_12320</name>
</gene>
<dbReference type="OrthoDB" id="58040at2"/>
<dbReference type="RefSeq" id="WP_126353251.1">
    <property type="nucleotide sequence ID" value="NZ_CP086382.1"/>
</dbReference>
<dbReference type="AlphaFoldDB" id="A0A3S0L184"/>
<feature type="region of interest" description="Disordered" evidence="1">
    <location>
        <begin position="345"/>
        <end position="371"/>
    </location>
</feature>
<dbReference type="Pfam" id="PF10134">
    <property type="entry name" value="RPA"/>
    <property type="match status" value="1"/>
</dbReference>
<organism evidence="2 3">
    <name type="scientific">Deinococcus radiophilus</name>
    <dbReference type="NCBI Taxonomy" id="32062"/>
    <lineage>
        <taxon>Bacteria</taxon>
        <taxon>Thermotogati</taxon>
        <taxon>Deinococcota</taxon>
        <taxon>Deinococci</taxon>
        <taxon>Deinococcales</taxon>
        <taxon>Deinococcaceae</taxon>
        <taxon>Deinococcus</taxon>
    </lineage>
</organism>
<evidence type="ECO:0000313" key="2">
    <source>
        <dbReference type="EMBL" id="RTR24207.1"/>
    </source>
</evidence>
<sequence>MEIRINELDLTRAGIISVQRDLAPSEISWETEYTIGEVMYRVTGSAFHGRPHGRDADVLLALQTLFFRAGCPESNTIELSAAQLLAASGHSRNGQYYAGLRESLLRLSGVKWTLVRTQFDEKRQRHLGATTTTGIIAEMEVMDQATGSHRPFEQRELSEASPIKISFVPSFASSIRDGFFQILDGELLSRLGQPQARSLYRVLQAHRVTAAGSLAGELSFKFKDWLAACGLEEERLDNSKRTLEAAHERLKVEGYLDEVTITGRGRTGNIHYRFSLEAAPELVDVLLERGITRPVAEALAADHPARIKVALRVVDERLETGWKPRSLPAAIVDAIRNPKKWGYAATESHEKTSRKEVVARDRAQEEEAPSEPRETVLAFLKLHLRRSPSDQALEALASLSEAGVTALLTALKQEKAEALQGAEAILMVEL</sequence>
<accession>A0A3S0L184</accession>
<dbReference type="EMBL" id="RXPE01000039">
    <property type="protein sequence ID" value="RTR24207.1"/>
    <property type="molecule type" value="Genomic_DNA"/>
</dbReference>
<protein>
    <submittedName>
        <fullName evidence="2">Plasmid replication initiator protein</fullName>
    </submittedName>
</protein>